<keyword evidence="7" id="KW-0479">Metal-binding</keyword>
<dbReference type="AlphaFoldDB" id="A0A4Y8L509"/>
<dbReference type="HAMAP" id="MF_00323">
    <property type="entry name" value="Ferrochelatase"/>
    <property type="match status" value="1"/>
</dbReference>
<keyword evidence="7" id="KW-0963">Cytoplasm</keyword>
<dbReference type="EMBL" id="SOML01000003">
    <property type="protein sequence ID" value="TFD97377.1"/>
    <property type="molecule type" value="Genomic_DNA"/>
</dbReference>
<evidence type="ECO:0000256" key="4">
    <source>
        <dbReference type="ARBA" id="ARBA00023239"/>
    </source>
</evidence>
<evidence type="ECO:0000313" key="9">
    <source>
        <dbReference type="EMBL" id="TFD97377.1"/>
    </source>
</evidence>
<keyword evidence="10" id="KW-1185">Reference proteome</keyword>
<comment type="function">
    <text evidence="7">Catalyzes the ferrous insertion into protoporphyrin IX.</text>
</comment>
<dbReference type="InterPro" id="IPR033659">
    <property type="entry name" value="Ferrochelatase_N"/>
</dbReference>
<dbReference type="CDD" id="cd03411">
    <property type="entry name" value="Ferrochelatase_N"/>
    <property type="match status" value="1"/>
</dbReference>
<comment type="catalytic activity">
    <reaction evidence="7">
        <text>heme b + 2 H(+) = protoporphyrin IX + Fe(2+)</text>
        <dbReference type="Rhea" id="RHEA:22584"/>
        <dbReference type="ChEBI" id="CHEBI:15378"/>
        <dbReference type="ChEBI" id="CHEBI:29033"/>
        <dbReference type="ChEBI" id="CHEBI:57306"/>
        <dbReference type="ChEBI" id="CHEBI:60344"/>
        <dbReference type="EC" id="4.98.1.1"/>
    </reaction>
</comment>
<dbReference type="Gene3D" id="3.40.50.1400">
    <property type="match status" value="2"/>
</dbReference>
<dbReference type="InterPro" id="IPR001015">
    <property type="entry name" value="Ferrochelatase"/>
</dbReference>
<comment type="subcellular location">
    <subcellularLocation>
        <location evidence="7">Cytoplasm</location>
    </subcellularLocation>
</comment>
<dbReference type="GO" id="GO:0006783">
    <property type="term" value="P:heme biosynthetic process"/>
    <property type="evidence" value="ECO:0007669"/>
    <property type="project" value="UniProtKB-UniRule"/>
</dbReference>
<reference evidence="9 10" key="1">
    <citation type="submission" date="2019-03" db="EMBL/GenBank/DDBJ databases">
        <title>San Antonio Military Medical Center submission to MRSN (WRAIR), pending publication.</title>
        <authorList>
            <person name="Blyth D.M."/>
            <person name="Mccarthy S.L."/>
            <person name="Schall S.E."/>
            <person name="Stam J.A."/>
            <person name="Ong A.C."/>
            <person name="Mcgann P.T."/>
        </authorList>
    </citation>
    <scope>NUCLEOTIDE SEQUENCE [LARGE SCALE GENOMIC DNA]</scope>
    <source>
        <strain evidence="9 10">MRSN571793</strain>
    </source>
</reference>
<comment type="pathway">
    <text evidence="7">Porphyrin-containing compound metabolism; protoheme biosynthesis; protoheme from protoporphyrin-IX: step 1/1.</text>
</comment>
<evidence type="ECO:0000256" key="7">
    <source>
        <dbReference type="HAMAP-Rule" id="MF_00323"/>
    </source>
</evidence>
<dbReference type="Pfam" id="PF00762">
    <property type="entry name" value="Ferrochelatase"/>
    <property type="match status" value="1"/>
</dbReference>
<feature type="binding site" evidence="7">
    <location>
        <position position="192"/>
    </location>
    <ligand>
        <name>Fe(2+)</name>
        <dbReference type="ChEBI" id="CHEBI:29033"/>
    </ligand>
</feature>
<evidence type="ECO:0000256" key="3">
    <source>
        <dbReference type="ARBA" id="ARBA00023133"/>
    </source>
</evidence>
<sequence>MRGILILNTGSPKTKNREDVKFFIGAMLSDPLVLSTVPNWFRDTLAKRIIAPLRASNSASHYELIWDNEHNESPLIYNSLQLAEKIESSTGLPTEVAMRYGSPSILDAFTRLKQKCATLHEVIVVPMFPQYAQSSYQTAVDEVGRCFMSKPQSFRIKFIEPYFNKPEYISALADSIRPFTEKGYDKLVFSFHSLPIAHVEIGWKKGKDFDYVFQVKETVRLVTKELGIDPKKNRIVYSSAIGRKWLKPDLEETMKQLAESGTKKVIALTAGFPADNLESLYDIDIVAREAFESNGGKEFYFVPGLNAEDFWVEGLVKIISSKI</sequence>
<dbReference type="OrthoDB" id="9809741at2"/>
<evidence type="ECO:0000256" key="2">
    <source>
        <dbReference type="ARBA" id="ARBA00023004"/>
    </source>
</evidence>
<comment type="catalytic activity">
    <reaction evidence="6">
        <text>Fe-coproporphyrin III + 2 H(+) = coproporphyrin III + Fe(2+)</text>
        <dbReference type="Rhea" id="RHEA:49572"/>
        <dbReference type="ChEBI" id="CHEBI:15378"/>
        <dbReference type="ChEBI" id="CHEBI:29033"/>
        <dbReference type="ChEBI" id="CHEBI:68438"/>
        <dbReference type="ChEBI" id="CHEBI:131725"/>
        <dbReference type="EC" id="4.99.1.9"/>
    </reaction>
    <physiologicalReaction direction="right-to-left" evidence="6">
        <dbReference type="Rhea" id="RHEA:49574"/>
    </physiologicalReaction>
</comment>
<dbReference type="EC" id="4.98.1.1" evidence="7"/>
<dbReference type="GO" id="GO:0046872">
    <property type="term" value="F:metal ion binding"/>
    <property type="evidence" value="ECO:0007669"/>
    <property type="project" value="UniProtKB-KW"/>
</dbReference>
<evidence type="ECO:0000256" key="1">
    <source>
        <dbReference type="ARBA" id="ARBA00007718"/>
    </source>
</evidence>
<organism evidence="9 10">
    <name type="scientific">Dysgonomonas capnocytophagoides</name>
    <dbReference type="NCBI Taxonomy" id="45254"/>
    <lineage>
        <taxon>Bacteria</taxon>
        <taxon>Pseudomonadati</taxon>
        <taxon>Bacteroidota</taxon>
        <taxon>Bacteroidia</taxon>
        <taxon>Bacteroidales</taxon>
        <taxon>Dysgonomonadaceae</taxon>
        <taxon>Dysgonomonas</taxon>
    </lineage>
</organism>
<comment type="similarity">
    <text evidence="1 7 8">Belongs to the ferrochelatase family.</text>
</comment>
<name>A0A4Y8L509_9BACT</name>
<dbReference type="STRING" id="1121485.GCA_000426485_02394"/>
<keyword evidence="2 7" id="KW-0408">Iron</keyword>
<dbReference type="InterPro" id="IPR033644">
    <property type="entry name" value="Ferrochelatase_C"/>
</dbReference>
<accession>A0A4Y8L509</accession>
<comment type="caution">
    <text evidence="9">The sequence shown here is derived from an EMBL/GenBank/DDBJ whole genome shotgun (WGS) entry which is preliminary data.</text>
</comment>
<dbReference type="GO" id="GO:0004325">
    <property type="term" value="F:ferrochelatase activity"/>
    <property type="evidence" value="ECO:0007669"/>
    <property type="project" value="UniProtKB-UniRule"/>
</dbReference>
<dbReference type="CDD" id="cd00419">
    <property type="entry name" value="Ferrochelatase_C"/>
    <property type="match status" value="1"/>
</dbReference>
<evidence type="ECO:0000256" key="6">
    <source>
        <dbReference type="ARBA" id="ARBA00024536"/>
    </source>
</evidence>
<keyword evidence="3 7" id="KW-0350">Heme biosynthesis</keyword>
<evidence type="ECO:0000256" key="5">
    <source>
        <dbReference type="ARBA" id="ARBA00023244"/>
    </source>
</evidence>
<evidence type="ECO:0000256" key="8">
    <source>
        <dbReference type="RuleBase" id="RU004185"/>
    </source>
</evidence>
<dbReference type="SUPFAM" id="SSF53800">
    <property type="entry name" value="Chelatase"/>
    <property type="match status" value="1"/>
</dbReference>
<dbReference type="NCBIfam" id="TIGR00109">
    <property type="entry name" value="hemH"/>
    <property type="match status" value="1"/>
</dbReference>
<dbReference type="UniPathway" id="UPA00252">
    <property type="reaction ID" value="UER00325"/>
</dbReference>
<keyword evidence="5 7" id="KW-0627">Porphyrin biosynthesis</keyword>
<dbReference type="PANTHER" id="PTHR11108">
    <property type="entry name" value="FERROCHELATASE"/>
    <property type="match status" value="1"/>
</dbReference>
<feature type="binding site" evidence="7">
    <location>
        <position position="278"/>
    </location>
    <ligand>
        <name>Fe(2+)</name>
        <dbReference type="ChEBI" id="CHEBI:29033"/>
    </ligand>
</feature>
<gene>
    <name evidence="7 9" type="primary">hemH</name>
    <name evidence="9" type="ORF">E2605_06850</name>
</gene>
<dbReference type="Proteomes" id="UP000297861">
    <property type="component" value="Unassembled WGS sequence"/>
</dbReference>
<dbReference type="RefSeq" id="WP_026626297.1">
    <property type="nucleotide sequence ID" value="NZ_JAWZLG010000100.1"/>
</dbReference>
<proteinExistence type="inferred from homology"/>
<keyword evidence="4 7" id="KW-0456">Lyase</keyword>
<evidence type="ECO:0000313" key="10">
    <source>
        <dbReference type="Proteomes" id="UP000297861"/>
    </source>
</evidence>
<protein>
    <recommendedName>
        <fullName evidence="7">Ferrochelatase</fullName>
        <ecNumber evidence="7">4.98.1.1</ecNumber>
    </recommendedName>
    <alternativeName>
        <fullName evidence="7">Heme synthase</fullName>
    </alternativeName>
    <alternativeName>
        <fullName evidence="7">Protoheme ferro-lyase</fullName>
    </alternativeName>
</protein>
<dbReference type="GO" id="GO:0005737">
    <property type="term" value="C:cytoplasm"/>
    <property type="evidence" value="ECO:0007669"/>
    <property type="project" value="UniProtKB-SubCell"/>
</dbReference>
<dbReference type="PANTHER" id="PTHR11108:SF1">
    <property type="entry name" value="FERROCHELATASE, MITOCHONDRIAL"/>
    <property type="match status" value="1"/>
</dbReference>